<sequence length="310" mass="36114">MAPGVYPYVKDQHLILTDDDDEKIKYDAAIIHSYPVTSAPAMEVRLKTSKGYKRVLLKLFDRRFGHSRRDCPHNAEVEDAWRDHVAKGKAEQLFRAFERIDDLKAQGKHREADEVYEEPECPWECLAEDEGKRQYDALSSHRREVRAYKTLKALQGSTIPRFIASVTLDVTVASCHREIQRFFGVRGILLQFINGFKLSRLTQHAQKTYWEQIISDTMQAARRLNQYGVVHEDFEPRNVMVARQGADEYQPYIIDFAKCTFESDCPPEDDENDWGSFESLRVCRDNPTAIAHFMQVRLHKEGYTYEDIEE</sequence>
<organism evidence="1 2">
    <name type="scientific">Moelleriella libera RCEF 2490</name>
    <dbReference type="NCBI Taxonomy" id="1081109"/>
    <lineage>
        <taxon>Eukaryota</taxon>
        <taxon>Fungi</taxon>
        <taxon>Dikarya</taxon>
        <taxon>Ascomycota</taxon>
        <taxon>Pezizomycotina</taxon>
        <taxon>Sordariomycetes</taxon>
        <taxon>Hypocreomycetidae</taxon>
        <taxon>Hypocreales</taxon>
        <taxon>Clavicipitaceae</taxon>
        <taxon>Moelleriella</taxon>
    </lineage>
</organism>
<protein>
    <submittedName>
        <fullName evidence="1">Protein kinase-like domain protein</fullName>
    </submittedName>
</protein>
<evidence type="ECO:0000313" key="2">
    <source>
        <dbReference type="Proteomes" id="UP000078544"/>
    </source>
</evidence>
<keyword evidence="1" id="KW-0808">Transferase</keyword>
<dbReference type="PANTHER" id="PTHR37171:SF1">
    <property type="entry name" value="SERINE_THREONINE-PROTEIN KINASE YRZF-RELATED"/>
    <property type="match status" value="1"/>
</dbReference>
<dbReference type="EMBL" id="AZGY01000010">
    <property type="protein sequence ID" value="KZZ94738.1"/>
    <property type="molecule type" value="Genomic_DNA"/>
</dbReference>
<dbReference type="InterPro" id="IPR052396">
    <property type="entry name" value="Meiotic_Drive_Suppr_Kinase"/>
</dbReference>
<dbReference type="Pfam" id="PF06293">
    <property type="entry name" value="Kdo"/>
    <property type="match status" value="1"/>
</dbReference>
<accession>A0A168B3G3</accession>
<dbReference type="SUPFAM" id="SSF56112">
    <property type="entry name" value="Protein kinase-like (PK-like)"/>
    <property type="match status" value="1"/>
</dbReference>
<dbReference type="STRING" id="1081109.A0A168B3G3"/>
<comment type="caution">
    <text evidence="1">The sequence shown here is derived from an EMBL/GenBank/DDBJ whole genome shotgun (WGS) entry which is preliminary data.</text>
</comment>
<dbReference type="InterPro" id="IPR011009">
    <property type="entry name" value="Kinase-like_dom_sf"/>
</dbReference>
<dbReference type="Gene3D" id="1.10.510.10">
    <property type="entry name" value="Transferase(Phosphotransferase) domain 1"/>
    <property type="match status" value="1"/>
</dbReference>
<reference evidence="1 2" key="1">
    <citation type="journal article" date="2016" name="Genome Biol. Evol.">
        <title>Divergent and convergent evolution of fungal pathogenicity.</title>
        <authorList>
            <person name="Shang Y."/>
            <person name="Xiao G."/>
            <person name="Zheng P."/>
            <person name="Cen K."/>
            <person name="Zhan S."/>
            <person name="Wang C."/>
        </authorList>
    </citation>
    <scope>NUCLEOTIDE SEQUENCE [LARGE SCALE GENOMIC DNA]</scope>
    <source>
        <strain evidence="1 2">RCEF 2490</strain>
    </source>
</reference>
<dbReference type="PANTHER" id="PTHR37171">
    <property type="entry name" value="SERINE/THREONINE-PROTEIN KINASE YRZF-RELATED"/>
    <property type="match status" value="1"/>
</dbReference>
<proteinExistence type="predicted"/>
<keyword evidence="2" id="KW-1185">Reference proteome</keyword>
<dbReference type="AlphaFoldDB" id="A0A168B3G3"/>
<dbReference type="Proteomes" id="UP000078544">
    <property type="component" value="Unassembled WGS sequence"/>
</dbReference>
<gene>
    <name evidence="1" type="ORF">AAL_04849</name>
</gene>
<evidence type="ECO:0000313" key="1">
    <source>
        <dbReference type="EMBL" id="KZZ94738.1"/>
    </source>
</evidence>
<dbReference type="GO" id="GO:0016301">
    <property type="term" value="F:kinase activity"/>
    <property type="evidence" value="ECO:0007669"/>
    <property type="project" value="UniProtKB-KW"/>
</dbReference>
<name>A0A168B3G3_9HYPO</name>
<keyword evidence="1" id="KW-0418">Kinase</keyword>
<dbReference type="OrthoDB" id="5134445at2759"/>